<comment type="caution">
    <text evidence="2">The sequence shown here is derived from an EMBL/GenBank/DDBJ whole genome shotgun (WGS) entry which is preliminary data.</text>
</comment>
<accession>A0A4C1WDT7</accession>
<keyword evidence="3" id="KW-1185">Reference proteome</keyword>
<gene>
    <name evidence="2" type="ORF">EVAR_96530_1</name>
</gene>
<dbReference type="AlphaFoldDB" id="A0A4C1WDT7"/>
<reference evidence="2 3" key="1">
    <citation type="journal article" date="2019" name="Commun. Biol.">
        <title>The bagworm genome reveals a unique fibroin gene that provides high tensile strength.</title>
        <authorList>
            <person name="Kono N."/>
            <person name="Nakamura H."/>
            <person name="Ohtoshi R."/>
            <person name="Tomita M."/>
            <person name="Numata K."/>
            <person name="Arakawa K."/>
        </authorList>
    </citation>
    <scope>NUCLEOTIDE SEQUENCE [LARGE SCALE GENOMIC DNA]</scope>
</reference>
<name>A0A4C1WDT7_EUMVA</name>
<evidence type="ECO:0000313" key="3">
    <source>
        <dbReference type="Proteomes" id="UP000299102"/>
    </source>
</evidence>
<organism evidence="2 3">
    <name type="scientific">Eumeta variegata</name>
    <name type="common">Bagworm moth</name>
    <name type="synonym">Eumeta japonica</name>
    <dbReference type="NCBI Taxonomy" id="151549"/>
    <lineage>
        <taxon>Eukaryota</taxon>
        <taxon>Metazoa</taxon>
        <taxon>Ecdysozoa</taxon>
        <taxon>Arthropoda</taxon>
        <taxon>Hexapoda</taxon>
        <taxon>Insecta</taxon>
        <taxon>Pterygota</taxon>
        <taxon>Neoptera</taxon>
        <taxon>Endopterygota</taxon>
        <taxon>Lepidoptera</taxon>
        <taxon>Glossata</taxon>
        <taxon>Ditrysia</taxon>
        <taxon>Tineoidea</taxon>
        <taxon>Psychidae</taxon>
        <taxon>Oiketicinae</taxon>
        <taxon>Eumeta</taxon>
    </lineage>
</organism>
<evidence type="ECO:0000256" key="1">
    <source>
        <dbReference type="SAM" id="MobiDB-lite"/>
    </source>
</evidence>
<proteinExistence type="predicted"/>
<feature type="compositionally biased region" description="Polar residues" evidence="1">
    <location>
        <begin position="53"/>
        <end position="63"/>
    </location>
</feature>
<sequence>MTSAISRRGVEFDARSEVVFAIGTRGRTPALRRRKKKKTFLDQQKKRKRAPLTRSTLFETNKQTKQKRANNKLRSPDASATFETANGKRTQGQSRKVLSDATATRVHSTAVADLNWTMSTCQRLDLLTIDSAPAQGELHSRADASTAVDPETVTYASNELSSR</sequence>
<evidence type="ECO:0000313" key="2">
    <source>
        <dbReference type="EMBL" id="GBP49223.1"/>
    </source>
</evidence>
<dbReference type="EMBL" id="BGZK01000540">
    <property type="protein sequence ID" value="GBP49223.1"/>
    <property type="molecule type" value="Genomic_DNA"/>
</dbReference>
<protein>
    <submittedName>
        <fullName evidence="2">Uncharacterized protein</fullName>
    </submittedName>
</protein>
<dbReference type="Proteomes" id="UP000299102">
    <property type="component" value="Unassembled WGS sequence"/>
</dbReference>
<feature type="compositionally biased region" description="Polar residues" evidence="1">
    <location>
        <begin position="81"/>
        <end position="100"/>
    </location>
</feature>
<feature type="region of interest" description="Disordered" evidence="1">
    <location>
        <begin position="29"/>
        <end position="100"/>
    </location>
</feature>